<comment type="caution">
    <text evidence="1">The sequence shown here is derived from an EMBL/GenBank/DDBJ whole genome shotgun (WGS) entry which is preliminary data.</text>
</comment>
<gene>
    <name evidence="1" type="ORF">HMPREF9726_01697</name>
</gene>
<sequence>MIKIGFNKQIIDRCDSQIDFRDYIQSIIEKLDNLCYTKNVKEAMYAINCCSGKIGNNSG</sequence>
<reference evidence="1" key="1">
    <citation type="submission" date="2012-01" db="EMBL/GenBank/DDBJ databases">
        <title>The Genome Sequence of Treponema denticola H-22.</title>
        <authorList>
            <consortium name="The Broad Institute Genome Sequencing Platform"/>
            <person name="Earl A."/>
            <person name="Ward D."/>
            <person name="Feldgarden M."/>
            <person name="Gevers D."/>
            <person name="Blanton J.M."/>
            <person name="Fenno C.J."/>
            <person name="Baranova O.V."/>
            <person name="Mathney J."/>
            <person name="Dewhirst F.E."/>
            <person name="Izard J."/>
            <person name="Young S.K."/>
            <person name="Zeng Q."/>
            <person name="Gargeya S."/>
            <person name="Fitzgerald M."/>
            <person name="Haas B."/>
            <person name="Abouelleil A."/>
            <person name="Alvarado L."/>
            <person name="Arachchi H.M."/>
            <person name="Berlin A."/>
            <person name="Chapman S.B."/>
            <person name="Gearin G."/>
            <person name="Goldberg J."/>
            <person name="Griggs A."/>
            <person name="Gujja S."/>
            <person name="Hansen M."/>
            <person name="Heiman D."/>
            <person name="Howarth C."/>
            <person name="Larimer J."/>
            <person name="Lui A."/>
            <person name="MacDonald P.J.P."/>
            <person name="McCowen C."/>
            <person name="Montmayeur A."/>
            <person name="Murphy C."/>
            <person name="Neiman D."/>
            <person name="Pearson M."/>
            <person name="Priest M."/>
            <person name="Roberts A."/>
            <person name="Saif S."/>
            <person name="Shea T."/>
            <person name="Sisk P."/>
            <person name="Stolte C."/>
            <person name="Sykes S."/>
            <person name="Wortman J."/>
            <person name="Nusbaum C."/>
            <person name="Birren B."/>
        </authorList>
    </citation>
    <scope>NUCLEOTIDE SEQUENCE [LARGE SCALE GENOMIC DNA]</scope>
    <source>
        <strain evidence="1">H-22</strain>
    </source>
</reference>
<dbReference type="AlphaFoldDB" id="A0A0E2EGB8"/>
<dbReference type="PATRIC" id="fig|999432.5.peg.1761"/>
<evidence type="ECO:0000313" key="1">
    <source>
        <dbReference type="EMBL" id="EMB32848.1"/>
    </source>
</evidence>
<name>A0A0E2EGB8_TREDN</name>
<proteinExistence type="predicted"/>
<dbReference type="EMBL" id="AGDV01000013">
    <property type="protein sequence ID" value="EMB32848.1"/>
    <property type="molecule type" value="Genomic_DNA"/>
</dbReference>
<dbReference type="HOGENOM" id="CLU_2959477_0_0_12"/>
<organism evidence="1">
    <name type="scientific">Treponema denticola H-22</name>
    <dbReference type="NCBI Taxonomy" id="999432"/>
    <lineage>
        <taxon>Bacteria</taxon>
        <taxon>Pseudomonadati</taxon>
        <taxon>Spirochaetota</taxon>
        <taxon>Spirochaetia</taxon>
        <taxon>Spirochaetales</taxon>
        <taxon>Treponemataceae</taxon>
        <taxon>Treponema</taxon>
    </lineage>
</organism>
<dbReference type="Proteomes" id="UP000011705">
    <property type="component" value="Chromosome"/>
</dbReference>
<protein>
    <submittedName>
        <fullName evidence="1">Uncharacterized protein</fullName>
    </submittedName>
</protein>
<accession>A0A0E2EGB8</accession>